<dbReference type="Gene3D" id="3.40.50.1240">
    <property type="entry name" value="Phosphoglycerate mutase-like"/>
    <property type="match status" value="1"/>
</dbReference>
<evidence type="ECO:0000256" key="2">
    <source>
        <dbReference type="SAM" id="SignalP"/>
    </source>
</evidence>
<keyword evidence="1" id="KW-0378">Hydrolase</keyword>
<feature type="signal peptide" evidence="2">
    <location>
        <begin position="1"/>
        <end position="20"/>
    </location>
</feature>
<name>A0A8K1CEC2_PYTOL</name>
<accession>A0A8K1CEC2</accession>
<gene>
    <name evidence="3" type="ORF">Poli38472_012649</name>
</gene>
<dbReference type="PANTHER" id="PTHR20963">
    <property type="entry name" value="MULTIPLE INOSITOL POLYPHOSPHATE PHOSPHATASE-RELATED"/>
    <property type="match status" value="1"/>
</dbReference>
<dbReference type="Pfam" id="PF00328">
    <property type="entry name" value="His_Phos_2"/>
    <property type="match status" value="1"/>
</dbReference>
<proteinExistence type="predicted"/>
<dbReference type="InterPro" id="IPR000560">
    <property type="entry name" value="His_Pase_clade-2"/>
</dbReference>
<protein>
    <submittedName>
        <fullName evidence="3">Uncharacterized protein</fullName>
    </submittedName>
</protein>
<sequence length="566" mass="62207">MKIVPALLSTVTVLASTTQAISPSFDLLDHTNLLNFYHPAKTDLTPEQTALPAECKVDQVHVVARHMTRYPSTGSYKGVSALADKFATVLSWGNASELAPELEFIRNWTLKEAIADPSQVENITMRGLEEGVTFGKALQANYSQLFNDRQTTWSGSVERVQLSAKSYMEGYFGTDVKASNYSNLVISPSKDYSLGGNTLTPIDTCPNFIKESLADEPQATFRKTWLPESAARLEKLWPGFGFTDDNVLGIMDLCIYEMNFLGEQQRRFCNLFTDEEWQNYGYHKDIGYYYGSGYGNPLARTVGFPYIEAVAKLMAQKTTPYCQKVYVAFSHDTQLNVFATAYGLNYDATFPRDHILENRKFRASRSLTMGSRMITERITCNGQRYARVVINEAVVPFDDCQSGPGLSCPMEAFQQKIADIKTTSVVSKTGGQWLSAAGSGKLACVSRDDTGRAAAYALASADRVESATLTITGPEALTIKEITSNISEVLDKPIEVVHLSREELALRLVEVLSLPPPVGHIFASLDATTAAGVASTVTGDYELLTGVSPVSHREWSKASQHILASV</sequence>
<dbReference type="CDD" id="cd07061">
    <property type="entry name" value="HP_HAP_like"/>
    <property type="match status" value="1"/>
</dbReference>
<comment type="caution">
    <text evidence="3">The sequence shown here is derived from an EMBL/GenBank/DDBJ whole genome shotgun (WGS) entry which is preliminary data.</text>
</comment>
<dbReference type="Proteomes" id="UP000794436">
    <property type="component" value="Unassembled WGS sequence"/>
</dbReference>
<dbReference type="EMBL" id="SPLM01000076">
    <property type="protein sequence ID" value="TMW61458.1"/>
    <property type="molecule type" value="Genomic_DNA"/>
</dbReference>
<dbReference type="SUPFAM" id="SSF53254">
    <property type="entry name" value="Phosphoglycerate mutase-like"/>
    <property type="match status" value="1"/>
</dbReference>
<dbReference type="InterPro" id="IPR036291">
    <property type="entry name" value="NAD(P)-bd_dom_sf"/>
</dbReference>
<dbReference type="GO" id="GO:0003993">
    <property type="term" value="F:acid phosphatase activity"/>
    <property type="evidence" value="ECO:0007669"/>
    <property type="project" value="TreeGrafter"/>
</dbReference>
<dbReference type="InterPro" id="IPR029033">
    <property type="entry name" value="His_PPase_superfam"/>
</dbReference>
<dbReference type="SUPFAM" id="SSF51735">
    <property type="entry name" value="NAD(P)-binding Rossmann-fold domains"/>
    <property type="match status" value="1"/>
</dbReference>
<keyword evidence="4" id="KW-1185">Reference proteome</keyword>
<dbReference type="OrthoDB" id="6509975at2759"/>
<evidence type="ECO:0000313" key="3">
    <source>
        <dbReference type="EMBL" id="TMW61458.1"/>
    </source>
</evidence>
<evidence type="ECO:0000313" key="4">
    <source>
        <dbReference type="Proteomes" id="UP000794436"/>
    </source>
</evidence>
<dbReference type="AlphaFoldDB" id="A0A8K1CEC2"/>
<organism evidence="3 4">
    <name type="scientific">Pythium oligandrum</name>
    <name type="common">Mycoparasitic fungus</name>
    <dbReference type="NCBI Taxonomy" id="41045"/>
    <lineage>
        <taxon>Eukaryota</taxon>
        <taxon>Sar</taxon>
        <taxon>Stramenopiles</taxon>
        <taxon>Oomycota</taxon>
        <taxon>Peronosporomycetes</taxon>
        <taxon>Pythiales</taxon>
        <taxon>Pythiaceae</taxon>
        <taxon>Pythium</taxon>
    </lineage>
</organism>
<dbReference type="Gene3D" id="3.90.25.10">
    <property type="entry name" value="UDP-galactose 4-epimerase, domain 1"/>
    <property type="match status" value="1"/>
</dbReference>
<evidence type="ECO:0000256" key="1">
    <source>
        <dbReference type="ARBA" id="ARBA00022801"/>
    </source>
</evidence>
<reference evidence="3" key="1">
    <citation type="submission" date="2019-03" db="EMBL/GenBank/DDBJ databases">
        <title>Long read genome sequence of the mycoparasitic Pythium oligandrum ATCC 38472 isolated from sugarbeet rhizosphere.</title>
        <authorList>
            <person name="Gaulin E."/>
        </authorList>
    </citation>
    <scope>NUCLEOTIDE SEQUENCE</scope>
    <source>
        <strain evidence="3">ATCC 38472_TT</strain>
    </source>
</reference>
<dbReference type="PROSITE" id="PS00778">
    <property type="entry name" value="HIS_ACID_PHOSPHAT_2"/>
    <property type="match status" value="1"/>
</dbReference>
<dbReference type="PANTHER" id="PTHR20963:SF18">
    <property type="entry name" value="ACID PHOSPHATASE PHO11-RELATED"/>
    <property type="match status" value="1"/>
</dbReference>
<dbReference type="InterPro" id="IPR033379">
    <property type="entry name" value="Acid_Pase_AS"/>
</dbReference>
<feature type="chain" id="PRO_5035448566" evidence="2">
    <location>
        <begin position="21"/>
        <end position="566"/>
    </location>
</feature>
<keyword evidence="2" id="KW-0732">Signal</keyword>